<proteinExistence type="predicted"/>
<keyword evidence="2" id="KW-1185">Reference proteome</keyword>
<protein>
    <submittedName>
        <fullName evidence="1">Uncharacterized protein</fullName>
    </submittedName>
</protein>
<evidence type="ECO:0000313" key="2">
    <source>
        <dbReference type="Proteomes" id="UP001437386"/>
    </source>
</evidence>
<reference evidence="1 2" key="1">
    <citation type="submission" date="2024-04" db="EMBL/GenBank/DDBJ databases">
        <authorList>
            <person name="Wojcicki M."/>
            <person name="Srednicka P."/>
            <person name="Shymialevich D."/>
            <person name="Sokolowska B."/>
        </authorList>
    </citation>
    <scope>NUCLEOTIDE SEQUENCE [LARGE SCALE GENOMIC DNA]</scope>
</reference>
<gene>
    <name evidence="1" type="ORF">U7154_000166</name>
</gene>
<dbReference type="EMBL" id="PP579741">
    <property type="protein sequence ID" value="XAG95933.1"/>
    <property type="molecule type" value="Genomic_DNA"/>
</dbReference>
<name>A0AAX4Q4C2_9CAUD</name>
<accession>A0AAX4Q4C2</accession>
<dbReference type="Proteomes" id="UP001437386">
    <property type="component" value="Segment"/>
</dbReference>
<sequence length="104" mass="11917">MIHILRITGNYADEFDVFGMHSITEEQAQFLVETEGRCFTHNKEEIYFGTNECVQLNDLHIELDTITTEEAEIVMRVLNIPDLSYGLIDLTDIIEEAMESSTDS</sequence>
<evidence type="ECO:0000313" key="1">
    <source>
        <dbReference type="EMBL" id="XAG95933.1"/>
    </source>
</evidence>
<organism evidence="1 2">
    <name type="scientific">Enterobacter phage KKP_3711</name>
    <dbReference type="NCBI Taxonomy" id="3109398"/>
    <lineage>
        <taxon>Viruses</taxon>
        <taxon>Duplodnaviria</taxon>
        <taxon>Heunggongvirae</taxon>
        <taxon>Uroviricota</taxon>
        <taxon>Caudoviricetes</taxon>
        <taxon>Demerecviridae</taxon>
        <taxon>Markadamsvirinae</taxon>
    </lineage>
</organism>